<feature type="domain" description="Cation-transporting P-type ATPase N-terminal" evidence="11">
    <location>
        <begin position="35"/>
        <end position="97"/>
    </location>
</feature>
<evidence type="ECO:0000256" key="1">
    <source>
        <dbReference type="ARBA" id="ARBA00004127"/>
    </source>
</evidence>
<reference evidence="12" key="1">
    <citation type="submission" date="2021-01" db="EMBL/GenBank/DDBJ databases">
        <authorList>
            <consortium name="Genoscope - CEA"/>
            <person name="William W."/>
        </authorList>
    </citation>
    <scope>NUCLEOTIDE SEQUENCE</scope>
</reference>
<dbReference type="Pfam" id="PF00122">
    <property type="entry name" value="E1-E2_ATPase"/>
    <property type="match status" value="1"/>
</dbReference>
<protein>
    <submittedName>
        <fullName evidence="12">Uncharacterized protein</fullName>
    </submittedName>
</protein>
<feature type="compositionally biased region" description="Low complexity" evidence="7">
    <location>
        <begin position="463"/>
        <end position="475"/>
    </location>
</feature>
<feature type="transmembrane region" description="Helical" evidence="8">
    <location>
        <begin position="331"/>
        <end position="356"/>
    </location>
</feature>
<keyword evidence="2 8" id="KW-0812">Transmembrane</keyword>
<evidence type="ECO:0000256" key="3">
    <source>
        <dbReference type="ARBA" id="ARBA00022723"/>
    </source>
</evidence>
<evidence type="ECO:0000259" key="11">
    <source>
        <dbReference type="Pfam" id="PF00690"/>
    </source>
</evidence>
<dbReference type="GO" id="GO:0005886">
    <property type="term" value="C:plasma membrane"/>
    <property type="evidence" value="ECO:0007669"/>
    <property type="project" value="TreeGrafter"/>
</dbReference>
<keyword evidence="13" id="KW-1185">Reference proteome</keyword>
<dbReference type="InterPro" id="IPR018303">
    <property type="entry name" value="ATPase_P-typ_P_site"/>
</dbReference>
<evidence type="ECO:0000259" key="10">
    <source>
        <dbReference type="Pfam" id="PF00689"/>
    </source>
</evidence>
<dbReference type="Pfam" id="PF00690">
    <property type="entry name" value="Cation_ATPase_N"/>
    <property type="match status" value="1"/>
</dbReference>
<organism evidence="12 13">
    <name type="scientific">Paramecium sonneborni</name>
    <dbReference type="NCBI Taxonomy" id="65129"/>
    <lineage>
        <taxon>Eukaryota</taxon>
        <taxon>Sar</taxon>
        <taxon>Alveolata</taxon>
        <taxon>Ciliophora</taxon>
        <taxon>Intramacronucleata</taxon>
        <taxon>Oligohymenophorea</taxon>
        <taxon>Peniculida</taxon>
        <taxon>Parameciidae</taxon>
        <taxon>Paramecium</taxon>
    </lineage>
</organism>
<dbReference type="InterPro" id="IPR006068">
    <property type="entry name" value="ATPase_P-typ_cation-transptr_C"/>
</dbReference>
<dbReference type="SFLD" id="SFLDF00027">
    <property type="entry name" value="p-type_atpase"/>
    <property type="match status" value="1"/>
</dbReference>
<dbReference type="PANTHER" id="PTHR24093:SF369">
    <property type="entry name" value="CALCIUM-TRANSPORTING ATPASE"/>
    <property type="match status" value="1"/>
</dbReference>
<dbReference type="GO" id="GO:0016887">
    <property type="term" value="F:ATP hydrolysis activity"/>
    <property type="evidence" value="ECO:0007669"/>
    <property type="project" value="InterPro"/>
</dbReference>
<dbReference type="InterPro" id="IPR004014">
    <property type="entry name" value="ATPase_P-typ_cation-transptr_N"/>
</dbReference>
<dbReference type="EMBL" id="CAJJDN010000100">
    <property type="protein sequence ID" value="CAD8112179.1"/>
    <property type="molecule type" value="Genomic_DNA"/>
</dbReference>
<evidence type="ECO:0000256" key="5">
    <source>
        <dbReference type="ARBA" id="ARBA00022989"/>
    </source>
</evidence>
<gene>
    <name evidence="12" type="ORF">PSON_ATCC_30995.1.T1000065</name>
</gene>
<evidence type="ECO:0000256" key="7">
    <source>
        <dbReference type="SAM" id="MobiDB-lite"/>
    </source>
</evidence>
<evidence type="ECO:0000256" key="6">
    <source>
        <dbReference type="ARBA" id="ARBA00023136"/>
    </source>
</evidence>
<keyword evidence="6 8" id="KW-0472">Membrane</keyword>
<evidence type="ECO:0000256" key="8">
    <source>
        <dbReference type="SAM" id="Phobius"/>
    </source>
</evidence>
<feature type="domain" description="Cation-transporting P-type ATPase C-terminal" evidence="10">
    <location>
        <begin position="936"/>
        <end position="1126"/>
    </location>
</feature>
<evidence type="ECO:0000313" key="12">
    <source>
        <dbReference type="EMBL" id="CAD8112179.1"/>
    </source>
</evidence>
<dbReference type="NCBIfam" id="TIGR01494">
    <property type="entry name" value="ATPase_P-type"/>
    <property type="match status" value="1"/>
</dbReference>
<feature type="transmembrane region" description="Helical" evidence="8">
    <location>
        <begin position="1033"/>
        <end position="1053"/>
    </location>
</feature>
<dbReference type="Pfam" id="PF00689">
    <property type="entry name" value="Cation_ATPase_C"/>
    <property type="match status" value="1"/>
</dbReference>
<feature type="transmembrane region" description="Helical" evidence="8">
    <location>
        <begin position="1103"/>
        <end position="1122"/>
    </location>
</feature>
<feature type="domain" description="P-type ATPase A" evidence="9">
    <location>
        <begin position="152"/>
        <end position="252"/>
    </location>
</feature>
<feature type="transmembrane region" description="Helical" evidence="8">
    <location>
        <begin position="911"/>
        <end position="932"/>
    </location>
</feature>
<dbReference type="GO" id="GO:0005388">
    <property type="term" value="F:P-type calcium transporter activity"/>
    <property type="evidence" value="ECO:0007669"/>
    <property type="project" value="TreeGrafter"/>
</dbReference>
<feature type="transmembrane region" description="Helical" evidence="8">
    <location>
        <begin position="1074"/>
        <end position="1091"/>
    </location>
</feature>
<comment type="subcellular location">
    <subcellularLocation>
        <location evidence="1">Endomembrane system</location>
        <topology evidence="1">Multi-pass membrane protein</topology>
    </subcellularLocation>
</comment>
<dbReference type="PANTHER" id="PTHR24093">
    <property type="entry name" value="CATION TRANSPORTING ATPASE"/>
    <property type="match status" value="1"/>
</dbReference>
<evidence type="ECO:0000256" key="2">
    <source>
        <dbReference type="ARBA" id="ARBA00022692"/>
    </source>
</evidence>
<dbReference type="InterPro" id="IPR059000">
    <property type="entry name" value="ATPase_P-type_domA"/>
</dbReference>
<dbReference type="AlphaFoldDB" id="A0A8S1Q932"/>
<dbReference type="InterPro" id="IPR044492">
    <property type="entry name" value="P_typ_ATPase_HD_dom"/>
</dbReference>
<feature type="transmembrane region" description="Helical" evidence="8">
    <location>
        <begin position="984"/>
        <end position="1013"/>
    </location>
</feature>
<feature type="transmembrane region" description="Helical" evidence="8">
    <location>
        <begin position="86"/>
        <end position="105"/>
    </location>
</feature>
<proteinExistence type="predicted"/>
<accession>A0A8S1Q932</accession>
<evidence type="ECO:0000313" key="13">
    <source>
        <dbReference type="Proteomes" id="UP000692954"/>
    </source>
</evidence>
<dbReference type="InterPro" id="IPR001757">
    <property type="entry name" value="P_typ_ATPase"/>
</dbReference>
<evidence type="ECO:0000259" key="9">
    <source>
        <dbReference type="Pfam" id="PF00122"/>
    </source>
</evidence>
<feature type="region of interest" description="Disordered" evidence="7">
    <location>
        <begin position="443"/>
        <end position="481"/>
    </location>
</feature>
<comment type="caution">
    <text evidence="12">The sequence shown here is derived from an EMBL/GenBank/DDBJ whole genome shotgun (WGS) entry which is preliminary data.</text>
</comment>
<dbReference type="PROSITE" id="PS00154">
    <property type="entry name" value="ATPASE_E1_E2"/>
    <property type="match status" value="1"/>
</dbReference>
<dbReference type="Proteomes" id="UP000692954">
    <property type="component" value="Unassembled WGS sequence"/>
</dbReference>
<dbReference type="GO" id="GO:0012505">
    <property type="term" value="C:endomembrane system"/>
    <property type="evidence" value="ECO:0007669"/>
    <property type="project" value="UniProtKB-SubCell"/>
</dbReference>
<dbReference type="SFLD" id="SFLDS00003">
    <property type="entry name" value="Haloacid_Dehalogenase"/>
    <property type="match status" value="1"/>
</dbReference>
<name>A0A8S1Q932_9CILI</name>
<feature type="transmembrane region" description="Helical" evidence="8">
    <location>
        <begin position="111"/>
        <end position="131"/>
    </location>
</feature>
<dbReference type="OrthoDB" id="294037at2759"/>
<keyword evidence="4" id="KW-0460">Magnesium</keyword>
<sequence>MDQQRFQILYPQLQSIFDTNNLQSGQSSEILDQIGGVEQLFTRLESDPKRGIQDLSDRVEQFGSNKLDPPALSPFYMCMYKQSKDFCIRILALATVIMFLMALFSEEPVEQIVQAISILIAICAVVIIGAMTDYRKEKQFRQLYLEQEEQQKKIFQVVRNGNILQLNHLDLVVGDIITIKPGDNVTVDGLLIEGTETIEVDESMITGLTDTLSKQPISRGRNCFLRGGSNIFEGTAKMIVLAVGIFTYSNRMKNDNQQKEEGEEELIHDERSPLAKALETLAKFLVFIGCMSALAMFIILELYMVRELQELQEKVFSQFALKKVLSDFIDAFLIIVLSIPEGLPLIVTLSLAFSIAKLRQQDIVIRNLHVCQVLGGIDTICFDKTGTLTYNNQKVCNVHIASEERFYNLQSTDPIFRMLAESILSTNSAFLPEDIVNQLNQPEQDDEYKSEHSGKSNKKSQHSKSSSSKSLKSNSVQEGSIKSDWSGNRLDVALMDYLEIKLKREFVYEYLKDLKNQIRKTIPINNYGFHTEVLHIRGDKYRIYIKGKSKEIIEKCSLLNICIAENQNIELYEPGRFRLQDCCNHNMTQECQELEKKAILNYNSQSLKTISFAYQDIQINNLIEQDWNNLIFQNNFIYIGTVAMRDDIRQEAKRLDSALKMGSMNVMILTGDTRVNAVNVAKQLGWVSSDQADLEIQRISEHLPKSSQMEHQPIIIEPPQINIDEQQAIKITSAIMECPQDEIAPLLNKQFNHQQSSSSAALKTILILNFQEYVIRIRKILSESKIFYTHQEVNERNIVSKIPEILDDAIASKAVSNMNKVLQILADLNQHQKHQFLEVYSNINESTIGYVGDGNNDAIALQTAAVGITLGKTATNIARECSGVILMDDKLDGIELCMKYGRNIFLNIKRFIYFQLSFFLNSIAIMLTASIVLKQQPYTVLEVIWLSLVQDIFSAVALSTEIPQDDILNRTKPAKRGENIIDKFLLQMTCTQALFQYLATLIVLFLTPFIFGIEPSYNHDLHSLGAEFVPEWAVHYTLVYHLTANFQIVNLICSRRIGQHEYNVLEGIQKNKPFTFMIIGLIIIQQVIIYAGGKYFKTAPLTILENIFCLFLSFGAMVVFWLSKYFYSTKK</sequence>
<dbReference type="GO" id="GO:0046872">
    <property type="term" value="F:metal ion binding"/>
    <property type="evidence" value="ECO:0007669"/>
    <property type="project" value="UniProtKB-KW"/>
</dbReference>
<dbReference type="SFLD" id="SFLDG00002">
    <property type="entry name" value="C1.7:_P-type_atpase_like"/>
    <property type="match status" value="1"/>
</dbReference>
<dbReference type="FunFam" id="2.70.150.10:FF:000135">
    <property type="entry name" value="Calcium-transporting ATPase"/>
    <property type="match status" value="1"/>
</dbReference>
<evidence type="ECO:0000256" key="4">
    <source>
        <dbReference type="ARBA" id="ARBA00022842"/>
    </source>
</evidence>
<keyword evidence="3" id="KW-0479">Metal-binding</keyword>
<feature type="transmembrane region" description="Helical" evidence="8">
    <location>
        <begin position="284"/>
        <end position="305"/>
    </location>
</feature>
<keyword evidence="5 8" id="KW-1133">Transmembrane helix</keyword>
<dbReference type="Pfam" id="PF13246">
    <property type="entry name" value="Cation_ATPase"/>
    <property type="match status" value="1"/>
</dbReference>
<dbReference type="GO" id="GO:0005524">
    <property type="term" value="F:ATP binding"/>
    <property type="evidence" value="ECO:0007669"/>
    <property type="project" value="InterPro"/>
</dbReference>